<name>A0A1V2EW85_9SPHN</name>
<dbReference type="STRING" id="1915074.SPHI_09390"/>
<dbReference type="InterPro" id="IPR002201">
    <property type="entry name" value="Glyco_trans_9"/>
</dbReference>
<organism evidence="1 2">
    <name type="scientific">Sphingomonas jeddahensis</name>
    <dbReference type="NCBI Taxonomy" id="1915074"/>
    <lineage>
        <taxon>Bacteria</taxon>
        <taxon>Pseudomonadati</taxon>
        <taxon>Pseudomonadota</taxon>
        <taxon>Alphaproteobacteria</taxon>
        <taxon>Sphingomonadales</taxon>
        <taxon>Sphingomonadaceae</taxon>
        <taxon>Sphingomonas</taxon>
    </lineage>
</organism>
<dbReference type="SUPFAM" id="SSF53756">
    <property type="entry name" value="UDP-Glycosyltransferase/glycogen phosphorylase"/>
    <property type="match status" value="1"/>
</dbReference>
<dbReference type="Proteomes" id="UP000188729">
    <property type="component" value="Unassembled WGS sequence"/>
</dbReference>
<dbReference type="AlphaFoldDB" id="A0A1V2EW85"/>
<evidence type="ECO:0008006" key="3">
    <source>
        <dbReference type="Google" id="ProtNLM"/>
    </source>
</evidence>
<keyword evidence="2" id="KW-1185">Reference proteome</keyword>
<evidence type="ECO:0000313" key="1">
    <source>
        <dbReference type="EMBL" id="ONF96745.1"/>
    </source>
</evidence>
<comment type="caution">
    <text evidence="1">The sequence shown here is derived from an EMBL/GenBank/DDBJ whole genome shotgun (WGS) entry which is preliminary data.</text>
</comment>
<dbReference type="Pfam" id="PF01075">
    <property type="entry name" value="Glyco_transf_9"/>
    <property type="match status" value="1"/>
</dbReference>
<dbReference type="GO" id="GO:0016757">
    <property type="term" value="F:glycosyltransferase activity"/>
    <property type="evidence" value="ECO:0007669"/>
    <property type="project" value="InterPro"/>
</dbReference>
<proteinExistence type="predicted"/>
<dbReference type="Gene3D" id="3.40.50.2000">
    <property type="entry name" value="Glycogen Phosphorylase B"/>
    <property type="match status" value="1"/>
</dbReference>
<reference evidence="1 2" key="1">
    <citation type="submission" date="2016-11" db="EMBL/GenBank/DDBJ databases">
        <title>Genome sequence of Sphingomonas jeddahensis G39.</title>
        <authorList>
            <person name="Poehlein A."/>
            <person name="Wuebbeler J.H."/>
            <person name="Steinbuechel A."/>
            <person name="Daniel R."/>
        </authorList>
    </citation>
    <scope>NUCLEOTIDE SEQUENCE [LARGE SCALE GENOMIC DNA]</scope>
    <source>
        <strain evidence="1 2">G39</strain>
    </source>
</reference>
<dbReference type="RefSeq" id="WP_076743725.1">
    <property type="nucleotide sequence ID" value="NZ_MPSB01000003.1"/>
</dbReference>
<dbReference type="EMBL" id="MPSB01000003">
    <property type="protein sequence ID" value="ONF96745.1"/>
    <property type="molecule type" value="Genomic_DNA"/>
</dbReference>
<sequence>MTDPWTQKMRAGDYAGAWALSAADLAARDPATRDDPALPYHLRWVWDGRPFDGRDVLVRCYHGLGDTIQYARFLPALAARAANVTVEAQRSLCDLLATIDAPLTIVPFDQAHPLKPAACDIGITELPFALGARPEDTRFPYLRSAPAALPHGTIGLCYQGGDWDRARSLSPALLAPIAAAHRCITLVAEPCALPVLNPAGCPFAMDATATLVAGCDLVITVDTMIAHLAGAMGRPTWLLLKAEPDWRWNPASQTTPWYPGMRLFVQRTPGDWAGVLADVARDLNIITNERSAYGAYRGTLGSRVLG</sequence>
<accession>A0A1V2EW85</accession>
<gene>
    <name evidence="1" type="ORF">SPHI_09390</name>
</gene>
<evidence type="ECO:0000313" key="2">
    <source>
        <dbReference type="Proteomes" id="UP000188729"/>
    </source>
</evidence>
<protein>
    <recommendedName>
        <fullName evidence="3">Glycosyltransferase family 9 (Heptosyltransferase)</fullName>
    </recommendedName>
</protein>